<sequence>MAKKKEDELGCFAIHTEDKFECPKCGDVGSEQIEVTIPPY</sequence>
<comment type="caution">
    <text evidence="1">The sequence shown here is derived from an EMBL/GenBank/DDBJ whole genome shotgun (WGS) entry which is preliminary data.</text>
</comment>
<evidence type="ECO:0000313" key="1">
    <source>
        <dbReference type="EMBL" id="KKK49825.1"/>
    </source>
</evidence>
<reference evidence="1" key="1">
    <citation type="journal article" date="2015" name="Nature">
        <title>Complex archaea that bridge the gap between prokaryotes and eukaryotes.</title>
        <authorList>
            <person name="Spang A."/>
            <person name="Saw J.H."/>
            <person name="Jorgensen S.L."/>
            <person name="Zaremba-Niedzwiedzka K."/>
            <person name="Martijn J."/>
            <person name="Lind A.E."/>
            <person name="van Eijk R."/>
            <person name="Schleper C."/>
            <person name="Guy L."/>
            <person name="Ettema T.J."/>
        </authorList>
    </citation>
    <scope>NUCLEOTIDE SEQUENCE</scope>
</reference>
<feature type="non-terminal residue" evidence="1">
    <location>
        <position position="40"/>
    </location>
</feature>
<dbReference type="EMBL" id="LAZR01068340">
    <property type="protein sequence ID" value="KKK49825.1"/>
    <property type="molecule type" value="Genomic_DNA"/>
</dbReference>
<organism evidence="1">
    <name type="scientific">marine sediment metagenome</name>
    <dbReference type="NCBI Taxonomy" id="412755"/>
    <lineage>
        <taxon>unclassified sequences</taxon>
        <taxon>metagenomes</taxon>
        <taxon>ecological metagenomes</taxon>
    </lineage>
</organism>
<name>A0A0F8WNG0_9ZZZZ</name>
<gene>
    <name evidence="1" type="ORF">LCGC14_3131170</name>
</gene>
<accession>A0A0F8WNG0</accession>
<protein>
    <submittedName>
        <fullName evidence="1">Uncharacterized protein</fullName>
    </submittedName>
</protein>
<dbReference type="AlphaFoldDB" id="A0A0F8WNG0"/>
<proteinExistence type="predicted"/>